<dbReference type="OrthoDB" id="2343489at2759"/>
<keyword evidence="1" id="KW-0812">Transmembrane</keyword>
<sequence length="129" mass="14564">MDHITHFFTSGGRPSAVWSGIQENPLPFLVPLITITAVPIALFTLYRAYAVSPVLLIHNKNPVSITIYDSKTDTAKREDLVEYIKRKCPSLFGKDAVFTPTPWLANGHLQTACSAIKEFKDLYQIDYHR</sequence>
<comment type="caution">
    <text evidence="2">The sequence shown here is derived from an EMBL/GenBank/DDBJ whole genome shotgun (WGS) entry which is preliminary data.</text>
</comment>
<name>A0A9P6QQ83_9FUNG</name>
<reference evidence="2" key="1">
    <citation type="journal article" date="2020" name="Fungal Divers.">
        <title>Resolving the Mortierellaceae phylogeny through synthesis of multi-gene phylogenetics and phylogenomics.</title>
        <authorList>
            <person name="Vandepol N."/>
            <person name="Liber J."/>
            <person name="Desiro A."/>
            <person name="Na H."/>
            <person name="Kennedy M."/>
            <person name="Barry K."/>
            <person name="Grigoriev I.V."/>
            <person name="Miller A.N."/>
            <person name="O'Donnell K."/>
            <person name="Stajich J.E."/>
            <person name="Bonito G."/>
        </authorList>
    </citation>
    <scope>NUCLEOTIDE SEQUENCE</scope>
    <source>
        <strain evidence="2">NVP60</strain>
    </source>
</reference>
<accession>A0A9P6QQ83</accession>
<dbReference type="AlphaFoldDB" id="A0A9P6QQ83"/>
<dbReference type="Proteomes" id="UP000823405">
    <property type="component" value="Unassembled WGS sequence"/>
</dbReference>
<gene>
    <name evidence="2" type="ORF">BGZ97_009473</name>
</gene>
<evidence type="ECO:0000313" key="3">
    <source>
        <dbReference type="Proteomes" id="UP000823405"/>
    </source>
</evidence>
<proteinExistence type="predicted"/>
<feature type="non-terminal residue" evidence="2">
    <location>
        <position position="129"/>
    </location>
</feature>
<evidence type="ECO:0000256" key="1">
    <source>
        <dbReference type="SAM" id="Phobius"/>
    </source>
</evidence>
<feature type="transmembrane region" description="Helical" evidence="1">
    <location>
        <begin position="28"/>
        <end position="49"/>
    </location>
</feature>
<keyword evidence="1" id="KW-0472">Membrane</keyword>
<evidence type="ECO:0000313" key="2">
    <source>
        <dbReference type="EMBL" id="KAG0279994.1"/>
    </source>
</evidence>
<dbReference type="EMBL" id="JAAAIN010004566">
    <property type="protein sequence ID" value="KAG0279994.1"/>
    <property type="molecule type" value="Genomic_DNA"/>
</dbReference>
<keyword evidence="1" id="KW-1133">Transmembrane helix</keyword>
<protein>
    <submittedName>
        <fullName evidence="2">Uncharacterized protein</fullName>
    </submittedName>
</protein>
<keyword evidence="3" id="KW-1185">Reference proteome</keyword>
<organism evidence="2 3">
    <name type="scientific">Linnemannia gamsii</name>
    <dbReference type="NCBI Taxonomy" id="64522"/>
    <lineage>
        <taxon>Eukaryota</taxon>
        <taxon>Fungi</taxon>
        <taxon>Fungi incertae sedis</taxon>
        <taxon>Mucoromycota</taxon>
        <taxon>Mortierellomycotina</taxon>
        <taxon>Mortierellomycetes</taxon>
        <taxon>Mortierellales</taxon>
        <taxon>Mortierellaceae</taxon>
        <taxon>Linnemannia</taxon>
    </lineage>
</organism>